<proteinExistence type="predicted"/>
<evidence type="ECO:0000313" key="4">
    <source>
        <dbReference type="Proteomes" id="UP001140094"/>
    </source>
</evidence>
<feature type="compositionally biased region" description="Basic and acidic residues" evidence="1">
    <location>
        <begin position="938"/>
        <end position="947"/>
    </location>
</feature>
<evidence type="ECO:0000256" key="2">
    <source>
        <dbReference type="SAM" id="Phobius"/>
    </source>
</evidence>
<feature type="region of interest" description="Disordered" evidence="1">
    <location>
        <begin position="430"/>
        <end position="465"/>
    </location>
</feature>
<dbReference type="EMBL" id="JANBUO010000558">
    <property type="protein sequence ID" value="KAJ2803182.1"/>
    <property type="molecule type" value="Genomic_DNA"/>
</dbReference>
<feature type="region of interest" description="Disordered" evidence="1">
    <location>
        <begin position="887"/>
        <end position="956"/>
    </location>
</feature>
<evidence type="ECO:0000313" key="3">
    <source>
        <dbReference type="EMBL" id="KAJ2803182.1"/>
    </source>
</evidence>
<organism evidence="3 4">
    <name type="scientific">Coemansia guatemalensis</name>
    <dbReference type="NCBI Taxonomy" id="2761395"/>
    <lineage>
        <taxon>Eukaryota</taxon>
        <taxon>Fungi</taxon>
        <taxon>Fungi incertae sedis</taxon>
        <taxon>Zoopagomycota</taxon>
        <taxon>Kickxellomycotina</taxon>
        <taxon>Kickxellomycetes</taxon>
        <taxon>Kickxellales</taxon>
        <taxon>Kickxellaceae</taxon>
        <taxon>Coemansia</taxon>
    </lineage>
</organism>
<reference evidence="3" key="1">
    <citation type="submission" date="2022-07" db="EMBL/GenBank/DDBJ databases">
        <title>Phylogenomic reconstructions and comparative analyses of Kickxellomycotina fungi.</title>
        <authorList>
            <person name="Reynolds N.K."/>
            <person name="Stajich J.E."/>
            <person name="Barry K."/>
            <person name="Grigoriev I.V."/>
            <person name="Crous P."/>
            <person name="Smith M.E."/>
        </authorList>
    </citation>
    <scope>NUCLEOTIDE SEQUENCE</scope>
    <source>
        <strain evidence="3">NRRL 1565</strain>
    </source>
</reference>
<feature type="region of interest" description="Disordered" evidence="1">
    <location>
        <begin position="966"/>
        <end position="985"/>
    </location>
</feature>
<feature type="transmembrane region" description="Helical" evidence="2">
    <location>
        <begin position="109"/>
        <end position="130"/>
    </location>
</feature>
<gene>
    <name evidence="3" type="ORF">H4R20_002994</name>
</gene>
<feature type="compositionally biased region" description="Basic residues" evidence="1">
    <location>
        <begin position="703"/>
        <end position="722"/>
    </location>
</feature>
<feature type="transmembrane region" description="Helical" evidence="2">
    <location>
        <begin position="252"/>
        <end position="276"/>
    </location>
</feature>
<keyword evidence="2" id="KW-0472">Membrane</keyword>
<name>A0A9W8LRT7_9FUNG</name>
<feature type="compositionally biased region" description="Low complexity" evidence="1">
    <location>
        <begin position="542"/>
        <end position="554"/>
    </location>
</feature>
<feature type="transmembrane region" description="Helical" evidence="2">
    <location>
        <begin position="296"/>
        <end position="317"/>
    </location>
</feature>
<keyword evidence="2" id="KW-1133">Transmembrane helix</keyword>
<sequence>MNLSGLSYLQFSLVDALVAIYLVVRVHETGSWARINPLWVMRQGKGGSTIVTMIAFYSCIAATALFLVKDGLMANQELDDVNLCRAAVYLRQTVTPLDDQQLPVVKTGLLLWNLGTAFQLAALGCMMSLWGAAPVRRLLGARALMGGKTALAMIALGAVGWVAAVVSHFVSADKEDDPARARSIARIVTGAVFVVFLAALTWIVAQLTRIVHETRRRDPFATAAVVSASQKLHAEGGAPMATLHYLLEMQRLAFMGSTARLLALVLMLRVVFFFVFDISFLTPQRTAITSLGASNAYTGIATMASSLIAPLIVQVLFPPRPDIVVSQLSMAAEMDPQGRQGFIDAQLRVTHAMPRLTLAMSSRDRMLSNAADLHSRSRAPTAASLAVEKHMQSHADISEKPLPSHADLHENYLDSIPYIDRDVRENSFFSQGPWSQPVTHSLQPRDSSTVLGAPKSQQLSMPQSQRQLEELVRSNTGASLITVEGRQDMLRQSVLRNNSLLFEQNTSAASRGHVTSSYVPLSSSNPMLTASTPAIQPETLSSSALTTNTSSQQSGPSLHAEALQDSSASSDPNRPDSIITAYMRSDNLSPRVRHAFGEGRPSSFVSEDYQYEPIASPNPFASTSPGASTAASTVARTATVAAAVAAAETAAAAATASADFSQNPGSEHPSVYIADPAQEDRGNESNDEDTSAQSGVGPILIRKGSKASLRRKGTLERRRQRKGISTGADDNDTSHSTIGSAAASPQLSAEQLNSGATTIGTVASSTAVPAAVSNTWPKKSQVSRMSAFNGASGSLPTLLNRPQAESSPVSDEMRRDSATISNMSWDQKPRQISGHFDALPSTHPFQAKSNAPSSLFKHPVGSSIGSMSSVVSSVANDAFYTPESSMAQIAPQPTSPQPPANRFSVVMPAAPPEQSPTSSTHEDRPATAPSTSQRHTLGSHEHRKISADDQDEDAAGAGRIRRAHTLRKAVDTDVPAIESSIGESNGEDAADALISALPMPSQPSADRFIL</sequence>
<keyword evidence="4" id="KW-1185">Reference proteome</keyword>
<comment type="caution">
    <text evidence="3">The sequence shown here is derived from an EMBL/GenBank/DDBJ whole genome shotgun (WGS) entry which is preliminary data.</text>
</comment>
<feature type="transmembrane region" description="Helical" evidence="2">
    <location>
        <begin position="150"/>
        <end position="171"/>
    </location>
</feature>
<feature type="region of interest" description="Disordered" evidence="1">
    <location>
        <begin position="512"/>
        <end position="531"/>
    </location>
</feature>
<accession>A0A9W8LRT7</accession>
<feature type="transmembrane region" description="Helical" evidence="2">
    <location>
        <begin position="6"/>
        <end position="26"/>
    </location>
</feature>
<dbReference type="Proteomes" id="UP001140094">
    <property type="component" value="Unassembled WGS sequence"/>
</dbReference>
<feature type="transmembrane region" description="Helical" evidence="2">
    <location>
        <begin position="183"/>
        <end position="207"/>
    </location>
</feature>
<dbReference type="OrthoDB" id="5566178at2759"/>
<feature type="region of interest" description="Disordered" evidence="1">
    <location>
        <begin position="677"/>
        <end position="749"/>
    </location>
</feature>
<protein>
    <submittedName>
        <fullName evidence="3">Uncharacterized protein</fullName>
    </submittedName>
</protein>
<keyword evidence="2" id="KW-0812">Transmembrane</keyword>
<evidence type="ECO:0000256" key="1">
    <source>
        <dbReference type="SAM" id="MobiDB-lite"/>
    </source>
</evidence>
<dbReference type="AlphaFoldDB" id="A0A9W8LRT7"/>
<feature type="compositionally biased region" description="Polar residues" evidence="1">
    <location>
        <begin position="734"/>
        <end position="749"/>
    </location>
</feature>
<feature type="region of interest" description="Disordered" evidence="1">
    <location>
        <begin position="793"/>
        <end position="814"/>
    </location>
</feature>
<feature type="transmembrane region" description="Helical" evidence="2">
    <location>
        <begin position="47"/>
        <end position="68"/>
    </location>
</feature>
<feature type="region of interest" description="Disordered" evidence="1">
    <location>
        <begin position="542"/>
        <end position="577"/>
    </location>
</feature>